<evidence type="ECO:0000313" key="9">
    <source>
        <dbReference type="EMBL" id="KGN84606.1"/>
    </source>
</evidence>
<evidence type="ECO:0000256" key="6">
    <source>
        <dbReference type="SAM" id="Phobius"/>
    </source>
</evidence>
<dbReference type="Pfam" id="PF12704">
    <property type="entry name" value="MacB_PCD"/>
    <property type="match status" value="1"/>
</dbReference>
<dbReference type="EMBL" id="JRAI01000067">
    <property type="protein sequence ID" value="KGN84606.1"/>
    <property type="molecule type" value="Genomic_DNA"/>
</dbReference>
<sequence>MRTYFKFLSRNKLYTFVTIVGFALSLMFVLLLSFYVQREQQADRIHTDYKRIYQYNVESKDSWSGFICCYPAGTLIREQVPDVEEICRISEYNDKEYIFIGADKQNGLIASHLSVESNFFTFFDGYKLLEGDPKTVLSEQNSAVISSALAARIFGNMSPIGQEISFFDFSKDKQTFRITGIMEPMPDNCHIRPAELLFYQEPKESNYNNGNYILYLKAREGADLTAQLPAVQKAVQGKDVIFAFDEKAEVKLHPLEKCYPEPLFPKEYALMVQKGNPARTRILIAITLLVLIIAIISYINLTLAQAGSRGNEVALRRLWGSSRLAIVRRLWFESLLLIFLSTLLAVFGMFALEPVFDRLFDTHLYLARHISPALILLLIGFMLLLSIVCAALPAWFISRFRPIEVVSGKFRRVVKSSFSQIMVISQYAITMILLGCTMVMAVQIDYMTNSDMGYDYRNKLIVDVFRLDPQIVNTMKTEMAKIPGITGIGLTHGTPLNEGNNNTSEYRGKPLSMQIFSMDSVALSLFDLKMKPNGRKTDKPYSTLYLSRSAYNDFDVANLPDGVIHWGKAGEFHYCGDAPEVHFGGFKEPQPSYLFIPYPKTSAWSWSVLVGYSAGADPEQLIRSIQAVYSRVTGQPYTEILRSEDIIASHSKEERSLSGFLLLFSILALVGTVMSVFAMAALRIRHKQKEIAIRKVVGAREVQILQIIGRRSLWNLLIAFAVATPVTYLVMNRWLQGYTYHADIPWWVFPASLLFVSAVAMLSMLSMAMNAASSNPVDYLKNE</sequence>
<comment type="subcellular location">
    <subcellularLocation>
        <location evidence="1">Cell membrane</location>
        <topology evidence="1">Multi-pass membrane protein</topology>
    </subcellularLocation>
</comment>
<dbReference type="OrthoDB" id="973976at2"/>
<dbReference type="Proteomes" id="UP000030130">
    <property type="component" value="Unassembled WGS sequence"/>
</dbReference>
<name>A0A0A2F0R6_9PORP</name>
<dbReference type="RefSeq" id="WP_039421762.1">
    <property type="nucleotide sequence ID" value="NZ_JRAI01000067.1"/>
</dbReference>
<dbReference type="PANTHER" id="PTHR30572">
    <property type="entry name" value="MEMBRANE COMPONENT OF TRANSPORTER-RELATED"/>
    <property type="match status" value="1"/>
</dbReference>
<dbReference type="InterPro" id="IPR025857">
    <property type="entry name" value="MacB_PCD"/>
</dbReference>
<keyword evidence="2" id="KW-1003">Cell membrane</keyword>
<evidence type="ECO:0000256" key="5">
    <source>
        <dbReference type="ARBA" id="ARBA00023136"/>
    </source>
</evidence>
<dbReference type="AlphaFoldDB" id="A0A0A2F0R6"/>
<feature type="domain" description="MacB-like periplasmic core" evidence="8">
    <location>
        <begin position="15"/>
        <end position="226"/>
    </location>
</feature>
<feature type="transmembrane region" description="Helical" evidence="6">
    <location>
        <begin position="372"/>
        <end position="397"/>
    </location>
</feature>
<evidence type="ECO:0000313" key="10">
    <source>
        <dbReference type="Proteomes" id="UP000030130"/>
    </source>
</evidence>
<feature type="transmembrane region" description="Helical" evidence="6">
    <location>
        <begin position="282"/>
        <end position="301"/>
    </location>
</feature>
<dbReference type="STRING" id="111105.HR09_11095"/>
<dbReference type="GO" id="GO:0022857">
    <property type="term" value="F:transmembrane transporter activity"/>
    <property type="evidence" value="ECO:0007669"/>
    <property type="project" value="TreeGrafter"/>
</dbReference>
<dbReference type="Pfam" id="PF02687">
    <property type="entry name" value="FtsX"/>
    <property type="match status" value="2"/>
</dbReference>
<dbReference type="InterPro" id="IPR050250">
    <property type="entry name" value="Macrolide_Exporter_MacB"/>
</dbReference>
<proteinExistence type="predicted"/>
<dbReference type="eggNOG" id="COG0577">
    <property type="taxonomic scope" value="Bacteria"/>
</dbReference>
<evidence type="ECO:0000259" key="7">
    <source>
        <dbReference type="Pfam" id="PF02687"/>
    </source>
</evidence>
<feature type="transmembrane region" description="Helical" evidence="6">
    <location>
        <begin position="418"/>
        <end position="442"/>
    </location>
</feature>
<keyword evidence="3 6" id="KW-0812">Transmembrane</keyword>
<keyword evidence="4 6" id="KW-1133">Transmembrane helix</keyword>
<feature type="transmembrane region" description="Helical" evidence="6">
    <location>
        <begin position="330"/>
        <end position="352"/>
    </location>
</feature>
<accession>A0A0A2F0R6</accession>
<organism evidence="9 10">
    <name type="scientific">Porphyromonas gulae</name>
    <dbReference type="NCBI Taxonomy" id="111105"/>
    <lineage>
        <taxon>Bacteria</taxon>
        <taxon>Pseudomonadati</taxon>
        <taxon>Bacteroidota</taxon>
        <taxon>Bacteroidia</taxon>
        <taxon>Bacteroidales</taxon>
        <taxon>Porphyromonadaceae</taxon>
        <taxon>Porphyromonas</taxon>
    </lineage>
</organism>
<feature type="domain" description="ABC3 transporter permease C-terminal" evidence="7">
    <location>
        <begin position="285"/>
        <end position="400"/>
    </location>
</feature>
<keyword evidence="5 6" id="KW-0472">Membrane</keyword>
<dbReference type="GO" id="GO:0005886">
    <property type="term" value="C:plasma membrane"/>
    <property type="evidence" value="ECO:0007669"/>
    <property type="project" value="UniProtKB-SubCell"/>
</dbReference>
<dbReference type="InterPro" id="IPR003838">
    <property type="entry name" value="ABC3_permease_C"/>
</dbReference>
<feature type="transmembrane region" description="Helical" evidence="6">
    <location>
        <begin position="660"/>
        <end position="682"/>
    </location>
</feature>
<comment type="caution">
    <text evidence="9">The sequence shown here is derived from an EMBL/GenBank/DDBJ whole genome shotgun (WGS) entry which is preliminary data.</text>
</comment>
<evidence type="ECO:0000256" key="2">
    <source>
        <dbReference type="ARBA" id="ARBA00022475"/>
    </source>
</evidence>
<evidence type="ECO:0000256" key="4">
    <source>
        <dbReference type="ARBA" id="ARBA00022989"/>
    </source>
</evidence>
<reference evidence="9 10" key="1">
    <citation type="submission" date="2014-08" db="EMBL/GenBank/DDBJ databases">
        <title>Porphyromonas gulae strain:COT-052_OH1451 Genome sequencing.</title>
        <authorList>
            <person name="Wallis C."/>
            <person name="Deusch O."/>
            <person name="O'Flynn C."/>
            <person name="Davis I."/>
            <person name="Jospin G."/>
            <person name="Darling A.E."/>
            <person name="Coil D.A."/>
            <person name="Alexiev A."/>
            <person name="Horsfall A."/>
            <person name="Kirkwood N."/>
            <person name="Harris S."/>
            <person name="Eisen J.A."/>
        </authorList>
    </citation>
    <scope>NUCLEOTIDE SEQUENCE [LARGE SCALE GENOMIC DNA]</scope>
    <source>
        <strain evidence="10">COT-052 OH1451</strain>
    </source>
</reference>
<feature type="transmembrane region" description="Helical" evidence="6">
    <location>
        <begin position="12"/>
        <end position="36"/>
    </location>
</feature>
<evidence type="ECO:0000259" key="8">
    <source>
        <dbReference type="Pfam" id="PF12704"/>
    </source>
</evidence>
<dbReference type="PANTHER" id="PTHR30572:SF18">
    <property type="entry name" value="ABC-TYPE MACROLIDE FAMILY EXPORT SYSTEM PERMEASE COMPONENT 2"/>
    <property type="match status" value="1"/>
</dbReference>
<feature type="domain" description="ABC3 transporter permease C-terminal" evidence="7">
    <location>
        <begin position="663"/>
        <end position="776"/>
    </location>
</feature>
<evidence type="ECO:0000256" key="1">
    <source>
        <dbReference type="ARBA" id="ARBA00004651"/>
    </source>
</evidence>
<gene>
    <name evidence="9" type="ORF">HR08_08560</name>
</gene>
<evidence type="ECO:0000256" key="3">
    <source>
        <dbReference type="ARBA" id="ARBA00022692"/>
    </source>
</evidence>
<feature type="transmembrane region" description="Helical" evidence="6">
    <location>
        <begin position="744"/>
        <end position="765"/>
    </location>
</feature>
<protein>
    <submittedName>
        <fullName evidence="9">ABC transporter permease</fullName>
    </submittedName>
</protein>
<feature type="transmembrane region" description="Helical" evidence="6">
    <location>
        <begin position="713"/>
        <end position="732"/>
    </location>
</feature>